<feature type="domain" description="GGDEF" evidence="4">
    <location>
        <begin position="322"/>
        <end position="455"/>
    </location>
</feature>
<dbReference type="SUPFAM" id="SSF141868">
    <property type="entry name" value="EAL domain-like"/>
    <property type="match status" value="1"/>
</dbReference>
<evidence type="ECO:0000259" key="3">
    <source>
        <dbReference type="PROSITE" id="PS50883"/>
    </source>
</evidence>
<evidence type="ECO:0000259" key="4">
    <source>
        <dbReference type="PROSITE" id="PS50887"/>
    </source>
</evidence>
<dbReference type="CDD" id="cd01948">
    <property type="entry name" value="EAL"/>
    <property type="match status" value="1"/>
</dbReference>
<dbReference type="InterPro" id="IPR013767">
    <property type="entry name" value="PAS_fold"/>
</dbReference>
<dbReference type="PROSITE" id="PS50883">
    <property type="entry name" value="EAL"/>
    <property type="match status" value="1"/>
</dbReference>
<dbReference type="Pfam" id="PF01590">
    <property type="entry name" value="GAF"/>
    <property type="match status" value="1"/>
</dbReference>
<dbReference type="InterPro" id="IPR001610">
    <property type="entry name" value="PAC"/>
</dbReference>
<dbReference type="Gene3D" id="3.30.450.20">
    <property type="entry name" value="PAS domain"/>
    <property type="match status" value="1"/>
</dbReference>
<dbReference type="CDD" id="cd00130">
    <property type="entry name" value="PAS"/>
    <property type="match status" value="1"/>
</dbReference>
<dbReference type="InterPro" id="IPR029787">
    <property type="entry name" value="Nucleotide_cyclase"/>
</dbReference>
<gene>
    <name evidence="5" type="ORF">EZJ58_2467</name>
</gene>
<dbReference type="SUPFAM" id="SSF55785">
    <property type="entry name" value="PYP-like sensor domain (PAS domain)"/>
    <property type="match status" value="1"/>
</dbReference>
<name>A0A4R1NAM4_9GAMM</name>
<dbReference type="SUPFAM" id="SSF55073">
    <property type="entry name" value="Nucleotide cyclase"/>
    <property type="match status" value="1"/>
</dbReference>
<protein>
    <submittedName>
        <fullName evidence="5">Diguanylate cyclase/phosphodiesterase with PAS/PAC sensor(S)</fullName>
    </submittedName>
</protein>
<feature type="domain" description="PAC" evidence="2">
    <location>
        <begin position="244"/>
        <end position="294"/>
    </location>
</feature>
<dbReference type="NCBIfam" id="TIGR00229">
    <property type="entry name" value="sensory_box"/>
    <property type="match status" value="1"/>
</dbReference>
<dbReference type="Gene3D" id="3.30.450.40">
    <property type="match status" value="1"/>
</dbReference>
<dbReference type="InterPro" id="IPR001633">
    <property type="entry name" value="EAL_dom"/>
</dbReference>
<dbReference type="InterPro" id="IPR052155">
    <property type="entry name" value="Biofilm_reg_signaling"/>
</dbReference>
<dbReference type="InterPro" id="IPR000014">
    <property type="entry name" value="PAS"/>
</dbReference>
<dbReference type="CDD" id="cd01949">
    <property type="entry name" value="GGDEF"/>
    <property type="match status" value="1"/>
</dbReference>
<sequence>MTYPPLGQDEEKRLAILEEFGIHSPIADMAFNRLIQLTANIFNVPIVLISLIEAERQLFVASTGIATCETPRDISFCTHTIQTRNILVIPDTLADPLFRDNPLVTGEPFIRFYAGIPLFTRTGYAIGSLCIIDRVPRPDLNGGDRQNMQDLAALVMDKLEMRRLERARGASQGRFENIAHTSPDAIICADEIGTITFWNAAARKLLGYDSKDIIGQNINILIPGGPVARLRRLVADKEALQHGGTLELKVRAADGAWIPVELSASMWVDDQHVSFGAILRDITERRRNEERLFQLAHMDHLTGLANRTLLTSSLEQVLRNEDAAIIMLVDLDGFKDVNDNLGHAGGDAVLVEVGYKLQHCVRSGDVVARMGGDEFAMLMPGLSDPQRAAEIADQIIDEISKILAVDGQPVNIGASVGIVIYPIHGLTIQELLTSADLALYQAKAEGRHCRRFFTRELRELSQAKRSYQTELGRAFEQNEFELFYQPQVRLSDEAIVGAEALLRWQHPVKGLLGPAAFLPALESGPWAERVGEWVIKTACRQTAAWRKAGVENFRTGVNLFSAQFRTGNLARQVRAILAETGLPPQALELEITENIILRHDETMLLPLRELCQDGVGIAFDDYGTGYASLSMLKHYPVTRLKVDQTFVRAMCESPPDAAIVRAILYLGSSFKLEVIAEGVETVEQCERLRKKGCLEAQGYLFGKPMPAAEFALRLGLGR</sequence>
<evidence type="ECO:0000259" key="2">
    <source>
        <dbReference type="PROSITE" id="PS50113"/>
    </source>
</evidence>
<dbReference type="SMART" id="SM00086">
    <property type="entry name" value="PAC"/>
    <property type="match status" value="1"/>
</dbReference>
<dbReference type="OrthoDB" id="9804951at2"/>
<dbReference type="SMART" id="SM00091">
    <property type="entry name" value="PAS"/>
    <property type="match status" value="1"/>
</dbReference>
<dbReference type="RefSeq" id="WP_132923143.1">
    <property type="nucleotide sequence ID" value="NZ_SJOI01000001.1"/>
</dbReference>
<dbReference type="InterPro" id="IPR000160">
    <property type="entry name" value="GGDEF_dom"/>
</dbReference>
<keyword evidence="6" id="KW-1185">Reference proteome</keyword>
<dbReference type="InterPro" id="IPR003018">
    <property type="entry name" value="GAF"/>
</dbReference>
<evidence type="ECO:0000313" key="5">
    <source>
        <dbReference type="EMBL" id="TCL04353.1"/>
    </source>
</evidence>
<dbReference type="InterPro" id="IPR029016">
    <property type="entry name" value="GAF-like_dom_sf"/>
</dbReference>
<dbReference type="GO" id="GO:0006355">
    <property type="term" value="P:regulation of DNA-templated transcription"/>
    <property type="evidence" value="ECO:0007669"/>
    <property type="project" value="InterPro"/>
</dbReference>
<dbReference type="SMART" id="SM00052">
    <property type="entry name" value="EAL"/>
    <property type="match status" value="1"/>
</dbReference>
<feature type="domain" description="EAL" evidence="3">
    <location>
        <begin position="464"/>
        <end position="718"/>
    </location>
</feature>
<dbReference type="InterPro" id="IPR000700">
    <property type="entry name" value="PAS-assoc_C"/>
</dbReference>
<dbReference type="PROSITE" id="PS50113">
    <property type="entry name" value="PAC"/>
    <property type="match status" value="1"/>
</dbReference>
<dbReference type="InterPro" id="IPR043128">
    <property type="entry name" value="Rev_trsase/Diguanyl_cyclase"/>
</dbReference>
<dbReference type="EMBL" id="SJOI01000001">
    <property type="protein sequence ID" value="TCL04353.1"/>
    <property type="molecule type" value="Genomic_DNA"/>
</dbReference>
<dbReference type="Gene3D" id="3.20.20.450">
    <property type="entry name" value="EAL domain"/>
    <property type="match status" value="1"/>
</dbReference>
<dbReference type="SMART" id="SM00267">
    <property type="entry name" value="GGDEF"/>
    <property type="match status" value="1"/>
</dbReference>
<dbReference type="PROSITE" id="PS50112">
    <property type="entry name" value="PAS"/>
    <property type="match status" value="1"/>
</dbReference>
<dbReference type="SUPFAM" id="SSF55781">
    <property type="entry name" value="GAF domain-like"/>
    <property type="match status" value="1"/>
</dbReference>
<dbReference type="PROSITE" id="PS50887">
    <property type="entry name" value="GGDEF"/>
    <property type="match status" value="1"/>
</dbReference>
<evidence type="ECO:0000259" key="1">
    <source>
        <dbReference type="PROSITE" id="PS50112"/>
    </source>
</evidence>
<dbReference type="Proteomes" id="UP000294555">
    <property type="component" value="Unassembled WGS sequence"/>
</dbReference>
<feature type="domain" description="PAS" evidence="1">
    <location>
        <begin position="171"/>
        <end position="223"/>
    </location>
</feature>
<dbReference type="InterPro" id="IPR035919">
    <property type="entry name" value="EAL_sf"/>
</dbReference>
<dbReference type="SMART" id="SM00065">
    <property type="entry name" value="GAF"/>
    <property type="match status" value="1"/>
</dbReference>
<dbReference type="PANTHER" id="PTHR44757">
    <property type="entry name" value="DIGUANYLATE CYCLASE DGCP"/>
    <property type="match status" value="1"/>
</dbReference>
<dbReference type="Gene3D" id="3.30.70.270">
    <property type="match status" value="1"/>
</dbReference>
<evidence type="ECO:0000313" key="6">
    <source>
        <dbReference type="Proteomes" id="UP000294555"/>
    </source>
</evidence>
<accession>A0A4R1NAM4</accession>
<comment type="caution">
    <text evidence="5">The sequence shown here is derived from an EMBL/GenBank/DDBJ whole genome shotgun (WGS) entry which is preliminary data.</text>
</comment>
<dbReference type="AlphaFoldDB" id="A0A4R1NAM4"/>
<reference evidence="5 6" key="1">
    <citation type="submission" date="2019-02" db="EMBL/GenBank/DDBJ databases">
        <title>Investigation of anaerobic lignin degradation for improved lignocellulosic biofuels.</title>
        <authorList>
            <person name="Deangelis K."/>
        </authorList>
    </citation>
    <scope>NUCLEOTIDE SEQUENCE [LARGE SCALE GENOMIC DNA]</scope>
    <source>
        <strain evidence="5 6">159R</strain>
    </source>
</reference>
<dbReference type="Pfam" id="PF00563">
    <property type="entry name" value="EAL"/>
    <property type="match status" value="1"/>
</dbReference>
<dbReference type="PANTHER" id="PTHR44757:SF2">
    <property type="entry name" value="BIOFILM ARCHITECTURE MAINTENANCE PROTEIN MBAA"/>
    <property type="match status" value="1"/>
</dbReference>
<dbReference type="InterPro" id="IPR035965">
    <property type="entry name" value="PAS-like_dom_sf"/>
</dbReference>
<dbReference type="Pfam" id="PF00989">
    <property type="entry name" value="PAS"/>
    <property type="match status" value="1"/>
</dbReference>
<dbReference type="Pfam" id="PF00990">
    <property type="entry name" value="GGDEF"/>
    <property type="match status" value="1"/>
</dbReference>
<dbReference type="NCBIfam" id="TIGR00254">
    <property type="entry name" value="GGDEF"/>
    <property type="match status" value="1"/>
</dbReference>
<organism evidence="5 6">
    <name type="scientific">Sodalis ligni</name>
    <dbReference type="NCBI Taxonomy" id="2697027"/>
    <lineage>
        <taxon>Bacteria</taxon>
        <taxon>Pseudomonadati</taxon>
        <taxon>Pseudomonadota</taxon>
        <taxon>Gammaproteobacteria</taxon>
        <taxon>Enterobacterales</taxon>
        <taxon>Bruguierivoracaceae</taxon>
        <taxon>Sodalis</taxon>
    </lineage>
</organism>
<proteinExistence type="predicted"/>